<name>A0ABY6IM05_9HYPH</name>
<evidence type="ECO:0008006" key="4">
    <source>
        <dbReference type="Google" id="ProtNLM"/>
    </source>
</evidence>
<feature type="transmembrane region" description="Helical" evidence="1">
    <location>
        <begin position="158"/>
        <end position="181"/>
    </location>
</feature>
<organism evidence="2 3">
    <name type="scientific">Pelagibacterium flavum</name>
    <dbReference type="NCBI Taxonomy" id="2984530"/>
    <lineage>
        <taxon>Bacteria</taxon>
        <taxon>Pseudomonadati</taxon>
        <taxon>Pseudomonadota</taxon>
        <taxon>Alphaproteobacteria</taxon>
        <taxon>Hyphomicrobiales</taxon>
        <taxon>Devosiaceae</taxon>
        <taxon>Pelagibacterium</taxon>
    </lineage>
</organism>
<dbReference type="Proteomes" id="UP001163882">
    <property type="component" value="Chromosome"/>
</dbReference>
<feature type="transmembrane region" description="Helical" evidence="1">
    <location>
        <begin position="72"/>
        <end position="96"/>
    </location>
</feature>
<keyword evidence="1" id="KW-0812">Transmembrane</keyword>
<evidence type="ECO:0000256" key="1">
    <source>
        <dbReference type="SAM" id="Phobius"/>
    </source>
</evidence>
<gene>
    <name evidence="2" type="ORF">OF122_16530</name>
</gene>
<keyword evidence="3" id="KW-1185">Reference proteome</keyword>
<feature type="transmembrane region" description="Helical" evidence="1">
    <location>
        <begin position="116"/>
        <end position="138"/>
    </location>
</feature>
<keyword evidence="1" id="KW-0472">Membrane</keyword>
<sequence>MEFSVMTMSMSGRPEGRLRIVLLTLRIAALLVAVALPIALTSFWLFVDPSGVSALVPLPGKPQILLGNFERIAGLSLSMLPVGILIFGLIRLRAYLAALLQGAIFSGATSRALKDFALAVGASVLARPIISAVLSVVLTWSAPPGQQTLSFSLSLDTVLLLIFAATIGLAAWTMQLATAIAEENSRFV</sequence>
<keyword evidence="1" id="KW-1133">Transmembrane helix</keyword>
<dbReference type="EMBL" id="CP107716">
    <property type="protein sequence ID" value="UYQ71628.1"/>
    <property type="molecule type" value="Genomic_DNA"/>
</dbReference>
<reference evidence="2" key="1">
    <citation type="submission" date="2022-10" db="EMBL/GenBank/DDBJ databases">
        <title>YIM 151497 complete genome.</title>
        <authorList>
            <person name="Chen X."/>
        </authorList>
    </citation>
    <scope>NUCLEOTIDE SEQUENCE</scope>
    <source>
        <strain evidence="2">YIM 151497</strain>
    </source>
</reference>
<feature type="transmembrane region" description="Helical" evidence="1">
    <location>
        <begin position="20"/>
        <end position="47"/>
    </location>
</feature>
<evidence type="ECO:0000313" key="3">
    <source>
        <dbReference type="Proteomes" id="UP001163882"/>
    </source>
</evidence>
<dbReference type="RefSeq" id="WP_264225278.1">
    <property type="nucleotide sequence ID" value="NZ_CP107716.1"/>
</dbReference>
<evidence type="ECO:0000313" key="2">
    <source>
        <dbReference type="EMBL" id="UYQ71628.1"/>
    </source>
</evidence>
<accession>A0ABY6IM05</accession>
<protein>
    <recommendedName>
        <fullName evidence="4">DUF2975 domain-containing protein</fullName>
    </recommendedName>
</protein>
<proteinExistence type="predicted"/>